<feature type="binding site" evidence="8">
    <location>
        <position position="318"/>
    </location>
    <ligand>
        <name>L-glutamine</name>
        <dbReference type="ChEBI" id="CHEBI:58359"/>
    </ligand>
</feature>
<dbReference type="PRINTS" id="PR00099">
    <property type="entry name" value="CPSGATASE"/>
</dbReference>
<dbReference type="Gene3D" id="3.40.50.880">
    <property type="match status" value="1"/>
</dbReference>
<dbReference type="NCBIfam" id="TIGR01368">
    <property type="entry name" value="CPSaseIIsmall"/>
    <property type="match status" value="1"/>
</dbReference>
<comment type="pathway">
    <text evidence="8">Pyrimidine metabolism; UMP biosynthesis via de novo pathway; (S)-dihydroorotate from bicarbonate: step 1/3.</text>
</comment>
<dbReference type="Proteomes" id="UP000240322">
    <property type="component" value="Unassembled WGS sequence"/>
</dbReference>
<dbReference type="PROSITE" id="PS51273">
    <property type="entry name" value="GATASE_TYPE_1"/>
    <property type="match status" value="1"/>
</dbReference>
<dbReference type="SUPFAM" id="SSF52317">
    <property type="entry name" value="Class I glutamine amidotransferase-like"/>
    <property type="match status" value="1"/>
</dbReference>
<comment type="catalytic activity">
    <reaction evidence="8">
        <text>L-glutamine + H2O = L-glutamate + NH4(+)</text>
        <dbReference type="Rhea" id="RHEA:15889"/>
        <dbReference type="ChEBI" id="CHEBI:15377"/>
        <dbReference type="ChEBI" id="CHEBI:28938"/>
        <dbReference type="ChEBI" id="CHEBI:29985"/>
        <dbReference type="ChEBI" id="CHEBI:58359"/>
    </reaction>
</comment>
<dbReference type="SUPFAM" id="SSF52021">
    <property type="entry name" value="Carbamoyl phosphate synthetase, small subunit N-terminal domain"/>
    <property type="match status" value="1"/>
</dbReference>
<name>A0A2R6AXC0_9ARCH</name>
<dbReference type="AlphaFoldDB" id="A0A2R6AXC0"/>
<feature type="binding site" evidence="8">
    <location>
        <position position="248"/>
    </location>
    <ligand>
        <name>L-glutamine</name>
        <dbReference type="ChEBI" id="CHEBI:58359"/>
    </ligand>
</feature>
<dbReference type="InterPro" id="IPR029062">
    <property type="entry name" value="Class_I_gatase-like"/>
</dbReference>
<dbReference type="UniPathway" id="UPA00068">
    <property type="reaction ID" value="UER00171"/>
</dbReference>
<dbReference type="GO" id="GO:0004088">
    <property type="term" value="F:carbamoyl-phosphate synthase (glutamine-hydrolyzing) activity"/>
    <property type="evidence" value="ECO:0007669"/>
    <property type="project" value="UniProtKB-UniRule"/>
</dbReference>
<dbReference type="GO" id="GO:0006207">
    <property type="term" value="P:'de novo' pyrimidine nucleobase biosynthetic process"/>
    <property type="evidence" value="ECO:0007669"/>
    <property type="project" value="InterPro"/>
</dbReference>
<dbReference type="GO" id="GO:0044205">
    <property type="term" value="P:'de novo' UMP biosynthetic process"/>
    <property type="evidence" value="ECO:0007669"/>
    <property type="project" value="UniProtKB-UniRule"/>
</dbReference>
<feature type="binding site" evidence="8">
    <location>
        <position position="278"/>
    </location>
    <ligand>
        <name>L-glutamine</name>
        <dbReference type="ChEBI" id="CHEBI:58359"/>
    </ligand>
</feature>
<dbReference type="Pfam" id="PF00988">
    <property type="entry name" value="CPSase_sm_chain"/>
    <property type="match status" value="1"/>
</dbReference>
<evidence type="ECO:0000313" key="10">
    <source>
        <dbReference type="EMBL" id="PSN91007.1"/>
    </source>
</evidence>
<comment type="pathway">
    <text evidence="1 8">Amino-acid biosynthesis; L-arginine biosynthesis; carbamoyl phosphate from bicarbonate: step 1/1.</text>
</comment>
<dbReference type="GO" id="GO:0004359">
    <property type="term" value="F:glutaminase activity"/>
    <property type="evidence" value="ECO:0007669"/>
    <property type="project" value="RHEA"/>
</dbReference>
<feature type="active site" description="Nucleophile" evidence="8">
    <location>
        <position position="274"/>
    </location>
</feature>
<comment type="function">
    <text evidence="8">Small subunit of the glutamine-dependent carbamoyl phosphate synthetase (CPSase). CPSase catalyzes the formation of carbamoyl phosphate from the ammonia moiety of glutamine, carbonate, and phosphate donated by ATP, constituting the first step of 2 biosynthetic pathways, one leading to arginine and/or urea and the other to pyrimidine nucleotides. The small subunit (glutamine amidotransferase) binds and cleaves glutamine to supply the large subunit with the substrate ammonia.</text>
</comment>
<dbReference type="InterPro" id="IPR036480">
    <property type="entry name" value="CarbP_synth_ssu_N_sf"/>
</dbReference>
<gene>
    <name evidence="8" type="primary">carA</name>
    <name evidence="10" type="ORF">B9Q03_05370</name>
</gene>
<keyword evidence="4 8" id="KW-0547">Nucleotide-binding</keyword>
<proteinExistence type="inferred from homology"/>
<dbReference type="GO" id="GO:0005524">
    <property type="term" value="F:ATP binding"/>
    <property type="evidence" value="ECO:0007669"/>
    <property type="project" value="UniProtKB-UniRule"/>
</dbReference>
<dbReference type="InterPro" id="IPR050472">
    <property type="entry name" value="Anth_synth/Amidotransfase"/>
</dbReference>
<dbReference type="InterPro" id="IPR035686">
    <property type="entry name" value="CPSase_GATase1"/>
</dbReference>
<keyword evidence="3 8" id="KW-0436">Ligase</keyword>
<dbReference type="EMBL" id="NEXE01000038">
    <property type="protein sequence ID" value="PSN91007.1"/>
    <property type="molecule type" value="Genomic_DNA"/>
</dbReference>
<dbReference type="GO" id="GO:0006541">
    <property type="term" value="P:glutamine metabolic process"/>
    <property type="evidence" value="ECO:0007669"/>
    <property type="project" value="InterPro"/>
</dbReference>
<evidence type="ECO:0000256" key="6">
    <source>
        <dbReference type="ARBA" id="ARBA00022962"/>
    </source>
</evidence>
<evidence type="ECO:0000256" key="2">
    <source>
        <dbReference type="ARBA" id="ARBA00007800"/>
    </source>
</evidence>
<dbReference type="InterPro" id="IPR006274">
    <property type="entry name" value="CarbamoylP_synth_ssu"/>
</dbReference>
<dbReference type="NCBIfam" id="NF009475">
    <property type="entry name" value="PRK12838.1"/>
    <property type="match status" value="1"/>
</dbReference>
<feature type="binding site" evidence="8">
    <location>
        <position position="319"/>
    </location>
    <ligand>
        <name>L-glutamine</name>
        <dbReference type="ChEBI" id="CHEBI:58359"/>
    </ligand>
</feature>
<keyword evidence="6 8" id="KW-0315">Glutamine amidotransferase</keyword>
<feature type="domain" description="Carbamoyl-phosphate synthase small subunit N-terminal" evidence="9">
    <location>
        <begin position="17"/>
        <end position="158"/>
    </location>
</feature>
<keyword evidence="8" id="KW-0028">Amino-acid biosynthesis</keyword>
<sequence>MSLRALKISGFQTEEPKRVVLLLEDGSVFPGEAFGSVSSLPVAGEVVFNTGMVGYVEAMTDPSYRGQLLCFTYPLIGNYGVPGKRYDNSGVLSGFESERIRVAGVIAHWVSDTPSHYESEKTLGEWMRDEGVPGIMGIDTRELTVHLRERGVMLGAIAHTIGEAESAMRDAPSKMTPDYYKAVSTHSVEHFGKRVKGRVGVVDCGLKLNIVRSLVRRGLEVVVYPYTVSFEQLVEDGVDGVVLSNGPGDPNIWTETIELTRTLIDEDIPTLGICLGSQLLALAEGAETFKLKYGHRGQNKPVIDLSSGRSLVTSQNHGYAVSKESLSETSFEEWFVNADDETLEGVKHKSKRILGVQFHPEASPGPVDAGYVFDVFVRMLGR</sequence>
<dbReference type="SMART" id="SM01097">
    <property type="entry name" value="CPSase_sm_chain"/>
    <property type="match status" value="1"/>
</dbReference>
<feature type="binding site" evidence="8">
    <location>
        <position position="275"/>
    </location>
    <ligand>
        <name>L-glutamine</name>
        <dbReference type="ChEBI" id="CHEBI:58359"/>
    </ligand>
</feature>
<feature type="binding site" evidence="8">
    <location>
        <position position="246"/>
    </location>
    <ligand>
        <name>L-glutamine</name>
        <dbReference type="ChEBI" id="CHEBI:58359"/>
    </ligand>
</feature>
<dbReference type="HAMAP" id="MF_01209">
    <property type="entry name" value="CPSase_S_chain"/>
    <property type="match status" value="1"/>
</dbReference>
<dbReference type="GO" id="GO:0006526">
    <property type="term" value="P:L-arginine biosynthetic process"/>
    <property type="evidence" value="ECO:0007669"/>
    <property type="project" value="UniProtKB-UniRule"/>
</dbReference>
<evidence type="ECO:0000256" key="7">
    <source>
        <dbReference type="ARBA" id="ARBA00048816"/>
    </source>
</evidence>
<feature type="active site" evidence="8">
    <location>
        <position position="359"/>
    </location>
</feature>
<feature type="active site" evidence="8">
    <location>
        <position position="361"/>
    </location>
</feature>
<dbReference type="Pfam" id="PF00117">
    <property type="entry name" value="GATase"/>
    <property type="match status" value="1"/>
</dbReference>
<evidence type="ECO:0000313" key="11">
    <source>
        <dbReference type="Proteomes" id="UP000240322"/>
    </source>
</evidence>
<evidence type="ECO:0000256" key="3">
    <source>
        <dbReference type="ARBA" id="ARBA00022598"/>
    </source>
</evidence>
<dbReference type="InterPro" id="IPR002474">
    <property type="entry name" value="CarbamoylP_synth_ssu_N"/>
</dbReference>
<protein>
    <recommendedName>
        <fullName evidence="8">Carbamoyl phosphate synthase small chain</fullName>
        <ecNumber evidence="8">6.3.5.5</ecNumber>
    </recommendedName>
    <alternativeName>
        <fullName evidence="8">Carbamoyl phosphate synthetase glutamine chain</fullName>
    </alternativeName>
</protein>
<dbReference type="PRINTS" id="PR00096">
    <property type="entry name" value="GATASE"/>
</dbReference>
<feature type="binding site" evidence="8">
    <location>
        <position position="63"/>
    </location>
    <ligand>
        <name>L-glutamine</name>
        <dbReference type="ChEBI" id="CHEBI:58359"/>
    </ligand>
</feature>
<dbReference type="CDD" id="cd01744">
    <property type="entry name" value="GATase1_CPSase"/>
    <property type="match status" value="1"/>
</dbReference>
<dbReference type="PANTHER" id="PTHR43418:SF7">
    <property type="entry name" value="CARBAMOYL-PHOSPHATE SYNTHASE SMALL CHAIN"/>
    <property type="match status" value="1"/>
</dbReference>
<dbReference type="PRINTS" id="PR00097">
    <property type="entry name" value="ANTSNTHASEII"/>
</dbReference>
<keyword evidence="5 8" id="KW-0067">ATP-binding</keyword>
<keyword evidence="8" id="KW-0665">Pyrimidine biosynthesis</keyword>
<dbReference type="EC" id="6.3.5.5" evidence="8"/>
<evidence type="ECO:0000256" key="1">
    <source>
        <dbReference type="ARBA" id="ARBA00005077"/>
    </source>
</evidence>
<keyword evidence="8" id="KW-0055">Arginine biosynthesis</keyword>
<organism evidence="10 11">
    <name type="scientific">Candidatus Marsarchaeota G2 archaeon OSP_D</name>
    <dbReference type="NCBI Taxonomy" id="1978157"/>
    <lineage>
        <taxon>Archaea</taxon>
        <taxon>Candidatus Marsarchaeota</taxon>
        <taxon>Candidatus Marsarchaeota group 2</taxon>
    </lineage>
</organism>
<reference evidence="10 11" key="1">
    <citation type="submission" date="2017-04" db="EMBL/GenBank/DDBJ databases">
        <title>Novel microbial lineages endemic to geothermal iron-oxide mats fill important gaps in the evolutionary history of Archaea.</title>
        <authorList>
            <person name="Jay Z.J."/>
            <person name="Beam J.P."/>
            <person name="Dlakic M."/>
            <person name="Rusch D.B."/>
            <person name="Kozubal M.A."/>
            <person name="Inskeep W.P."/>
        </authorList>
    </citation>
    <scope>NUCLEOTIDE SEQUENCE [LARGE SCALE GENOMIC DNA]</scope>
    <source>
        <strain evidence="10">OSP_D</strain>
    </source>
</reference>
<comment type="similarity">
    <text evidence="2 8">Belongs to the CarA family.</text>
</comment>
<comment type="subunit">
    <text evidence="8">Composed of two chains; the small (or glutamine) chain promotes the hydrolysis of glutamine to ammonia, which is used by the large (or ammonia) chain to synthesize carbamoyl phosphate. Tetramer of heterodimers (alpha,beta)4.</text>
</comment>
<evidence type="ECO:0000256" key="4">
    <source>
        <dbReference type="ARBA" id="ARBA00022741"/>
    </source>
</evidence>
<comment type="caution">
    <text evidence="10">The sequence shown here is derived from an EMBL/GenBank/DDBJ whole genome shotgun (WGS) entry which is preliminary data.</text>
</comment>
<dbReference type="UniPathway" id="UPA00070">
    <property type="reaction ID" value="UER00115"/>
</dbReference>
<dbReference type="Gene3D" id="3.50.30.20">
    <property type="entry name" value="Carbamoyl-phosphate synthase small subunit, N-terminal domain"/>
    <property type="match status" value="1"/>
</dbReference>
<comment type="catalytic activity">
    <reaction evidence="7 8">
        <text>hydrogencarbonate + L-glutamine + 2 ATP + H2O = carbamoyl phosphate + L-glutamate + 2 ADP + phosphate + 2 H(+)</text>
        <dbReference type="Rhea" id="RHEA:18633"/>
        <dbReference type="ChEBI" id="CHEBI:15377"/>
        <dbReference type="ChEBI" id="CHEBI:15378"/>
        <dbReference type="ChEBI" id="CHEBI:17544"/>
        <dbReference type="ChEBI" id="CHEBI:29985"/>
        <dbReference type="ChEBI" id="CHEBI:30616"/>
        <dbReference type="ChEBI" id="CHEBI:43474"/>
        <dbReference type="ChEBI" id="CHEBI:58228"/>
        <dbReference type="ChEBI" id="CHEBI:58359"/>
        <dbReference type="ChEBI" id="CHEBI:456216"/>
        <dbReference type="EC" id="6.3.5.5"/>
    </reaction>
</comment>
<dbReference type="PANTHER" id="PTHR43418">
    <property type="entry name" value="MULTIFUNCTIONAL TRYPTOPHAN BIOSYNTHESIS PROTEIN-RELATED"/>
    <property type="match status" value="1"/>
</dbReference>
<dbReference type="InterPro" id="IPR017926">
    <property type="entry name" value="GATASE"/>
</dbReference>
<evidence type="ECO:0000256" key="8">
    <source>
        <dbReference type="HAMAP-Rule" id="MF_01209"/>
    </source>
</evidence>
<accession>A0A2R6AXC0</accession>
<feature type="binding site" evidence="8">
    <location>
        <position position="316"/>
    </location>
    <ligand>
        <name>L-glutamine</name>
        <dbReference type="ChEBI" id="CHEBI:58359"/>
    </ligand>
</feature>
<evidence type="ECO:0000259" key="9">
    <source>
        <dbReference type="SMART" id="SM01097"/>
    </source>
</evidence>
<feature type="region of interest" description="CPSase" evidence="8">
    <location>
        <begin position="1"/>
        <end position="193"/>
    </location>
</feature>
<evidence type="ECO:0000256" key="5">
    <source>
        <dbReference type="ARBA" id="ARBA00022840"/>
    </source>
</evidence>